<keyword evidence="5" id="KW-0547">Nucleotide-binding</keyword>
<dbReference type="PROSITE" id="PS00211">
    <property type="entry name" value="ABC_TRANSPORTER_1"/>
    <property type="match status" value="1"/>
</dbReference>
<evidence type="ECO:0000256" key="6">
    <source>
        <dbReference type="ARBA" id="ARBA00022840"/>
    </source>
</evidence>
<dbReference type="PIRSF" id="PIRSF039085">
    <property type="entry name" value="ABC_ATPase_HisP"/>
    <property type="match status" value="1"/>
</dbReference>
<dbReference type="GO" id="GO:0016887">
    <property type="term" value="F:ATP hydrolysis activity"/>
    <property type="evidence" value="ECO:0007669"/>
    <property type="project" value="InterPro"/>
</dbReference>
<keyword evidence="3" id="KW-0813">Transport</keyword>
<comment type="subcellular location">
    <subcellularLocation>
        <location evidence="1">Cell membrane</location>
        <topology evidence="1">Peripheral membrane protein</topology>
    </subcellularLocation>
</comment>
<dbReference type="CDD" id="cd03262">
    <property type="entry name" value="ABC_HisP_GlnQ"/>
    <property type="match status" value="1"/>
</dbReference>
<protein>
    <submittedName>
        <fullName evidence="9">Amino acid ABC transporter ATP-binding protein</fullName>
    </submittedName>
</protein>
<dbReference type="RefSeq" id="WP_152158871.1">
    <property type="nucleotide sequence ID" value="NZ_WEHX01000082.1"/>
</dbReference>
<dbReference type="Gene3D" id="3.40.50.300">
    <property type="entry name" value="P-loop containing nucleotide triphosphate hydrolases"/>
    <property type="match status" value="1"/>
</dbReference>
<comment type="caution">
    <text evidence="9">The sequence shown here is derived from an EMBL/GenBank/DDBJ whole genome shotgun (WGS) entry which is preliminary data.</text>
</comment>
<dbReference type="InterPro" id="IPR027417">
    <property type="entry name" value="P-loop_NTPase"/>
</dbReference>
<dbReference type="GO" id="GO:0005524">
    <property type="term" value="F:ATP binding"/>
    <property type="evidence" value="ECO:0007669"/>
    <property type="project" value="UniProtKB-KW"/>
</dbReference>
<keyword evidence="7" id="KW-0472">Membrane</keyword>
<dbReference type="SMART" id="SM00382">
    <property type="entry name" value="AAA"/>
    <property type="match status" value="1"/>
</dbReference>
<dbReference type="GO" id="GO:0005886">
    <property type="term" value="C:plasma membrane"/>
    <property type="evidence" value="ECO:0007669"/>
    <property type="project" value="UniProtKB-SubCell"/>
</dbReference>
<dbReference type="InterPro" id="IPR050086">
    <property type="entry name" value="MetN_ABC_transporter-like"/>
</dbReference>
<evidence type="ECO:0000313" key="9">
    <source>
        <dbReference type="EMBL" id="KAB7655702.1"/>
    </source>
</evidence>
<evidence type="ECO:0000256" key="2">
    <source>
        <dbReference type="ARBA" id="ARBA00005417"/>
    </source>
</evidence>
<comment type="similarity">
    <text evidence="2">Belongs to the ABC transporter superfamily.</text>
</comment>
<evidence type="ECO:0000256" key="7">
    <source>
        <dbReference type="ARBA" id="ARBA00023136"/>
    </source>
</evidence>
<evidence type="ECO:0000256" key="1">
    <source>
        <dbReference type="ARBA" id="ARBA00004202"/>
    </source>
</evidence>
<sequence length="272" mass="30285">MAADQILDEATEVHPIKTGPAIVVRASNVKKSFGQNEVLKGINLEVHRGKVVVILGPSGSGKSTLLRTINHLESIDSGSIQVDGVQIGYVEKNGRLEEAPYPVLAQQRRRIGIVFQSFNLFPHMTVLENVMEAPVHVHGEDPEIVRKRALKLLKRVGLLEKAGEYPRRLSGGQQQRVAIARALCIQPDLLLFDEPTSALDPELVGEVLNTIRDLAKEGFTMVVVTHEIPFSREVADWVVFMADGRVVEEGKPRDVLVNPQQPRTREFLKRYI</sequence>
<dbReference type="Pfam" id="PF00005">
    <property type="entry name" value="ABC_tran"/>
    <property type="match status" value="1"/>
</dbReference>
<dbReference type="PROSITE" id="PS50893">
    <property type="entry name" value="ABC_TRANSPORTER_2"/>
    <property type="match status" value="1"/>
</dbReference>
<dbReference type="PANTHER" id="PTHR43166">
    <property type="entry name" value="AMINO ACID IMPORT ATP-BINDING PROTEIN"/>
    <property type="match status" value="1"/>
</dbReference>
<dbReference type="Proteomes" id="UP000430564">
    <property type="component" value="Unassembled WGS sequence"/>
</dbReference>
<dbReference type="FunFam" id="3.40.50.300:FF:000020">
    <property type="entry name" value="Amino acid ABC transporter ATP-binding component"/>
    <property type="match status" value="1"/>
</dbReference>
<dbReference type="AlphaFoldDB" id="A0A6I1EMK6"/>
<dbReference type="PANTHER" id="PTHR43166:SF35">
    <property type="entry name" value="L-CYSTINE IMPORT ATP-BINDING PROTEIN TCYN"/>
    <property type="match status" value="1"/>
</dbReference>
<dbReference type="InterPro" id="IPR003593">
    <property type="entry name" value="AAA+_ATPase"/>
</dbReference>
<dbReference type="InterPro" id="IPR030679">
    <property type="entry name" value="ABC_ATPase_HisP-typ"/>
</dbReference>
<evidence type="ECO:0000259" key="8">
    <source>
        <dbReference type="PROSITE" id="PS50893"/>
    </source>
</evidence>
<dbReference type="OrthoDB" id="9811169at2"/>
<dbReference type="SUPFAM" id="SSF52540">
    <property type="entry name" value="P-loop containing nucleoside triphosphate hydrolases"/>
    <property type="match status" value="1"/>
</dbReference>
<keyword evidence="6 9" id="KW-0067">ATP-binding</keyword>
<organism evidence="9 10">
    <name type="scientific">Sutterella seckii</name>
    <dbReference type="NCBI Taxonomy" id="1944635"/>
    <lineage>
        <taxon>Bacteria</taxon>
        <taxon>Pseudomonadati</taxon>
        <taxon>Pseudomonadota</taxon>
        <taxon>Betaproteobacteria</taxon>
        <taxon>Burkholderiales</taxon>
        <taxon>Sutterellaceae</taxon>
        <taxon>Sutterella</taxon>
    </lineage>
</organism>
<gene>
    <name evidence="9" type="ORF">GBM95_09430</name>
</gene>
<dbReference type="EMBL" id="WEHX01000082">
    <property type="protein sequence ID" value="KAB7655702.1"/>
    <property type="molecule type" value="Genomic_DNA"/>
</dbReference>
<evidence type="ECO:0000256" key="5">
    <source>
        <dbReference type="ARBA" id="ARBA00022741"/>
    </source>
</evidence>
<dbReference type="InterPro" id="IPR003439">
    <property type="entry name" value="ABC_transporter-like_ATP-bd"/>
</dbReference>
<name>A0A6I1EMK6_9BURK</name>
<dbReference type="InterPro" id="IPR017871">
    <property type="entry name" value="ABC_transporter-like_CS"/>
</dbReference>
<evidence type="ECO:0000256" key="4">
    <source>
        <dbReference type="ARBA" id="ARBA00022475"/>
    </source>
</evidence>
<evidence type="ECO:0000256" key="3">
    <source>
        <dbReference type="ARBA" id="ARBA00022448"/>
    </source>
</evidence>
<accession>A0A6I1EMK6</accession>
<evidence type="ECO:0000313" key="10">
    <source>
        <dbReference type="Proteomes" id="UP000430564"/>
    </source>
</evidence>
<proteinExistence type="inferred from homology"/>
<reference evidence="9 10" key="1">
    <citation type="submission" date="2019-10" db="EMBL/GenBank/DDBJ databases">
        <title>Genome diversity of Sutterella seckii.</title>
        <authorList>
            <person name="Chaplin A.V."/>
            <person name="Sokolova S.R."/>
            <person name="Mosin K.A."/>
            <person name="Ivanova E.L."/>
            <person name="Kochetkova T.O."/>
            <person name="Goltsov A.Y."/>
            <person name="Trofimov D.Y."/>
            <person name="Efimov B.A."/>
        </authorList>
    </citation>
    <scope>NUCLEOTIDE SEQUENCE [LARGE SCALE GENOMIC DNA]</scope>
    <source>
        <strain evidence="9 10">ASD393</strain>
    </source>
</reference>
<feature type="domain" description="ABC transporter" evidence="8">
    <location>
        <begin position="24"/>
        <end position="268"/>
    </location>
</feature>
<dbReference type="GO" id="GO:0015424">
    <property type="term" value="F:ABC-type amino acid transporter activity"/>
    <property type="evidence" value="ECO:0007669"/>
    <property type="project" value="InterPro"/>
</dbReference>
<keyword evidence="4" id="KW-1003">Cell membrane</keyword>